<organism evidence="2 3">
    <name type="scientific">Clytia hemisphaerica</name>
    <dbReference type="NCBI Taxonomy" id="252671"/>
    <lineage>
        <taxon>Eukaryota</taxon>
        <taxon>Metazoa</taxon>
        <taxon>Cnidaria</taxon>
        <taxon>Hydrozoa</taxon>
        <taxon>Hydroidolina</taxon>
        <taxon>Leptothecata</taxon>
        <taxon>Obeliida</taxon>
        <taxon>Clytiidae</taxon>
        <taxon>Clytia</taxon>
    </lineage>
</organism>
<dbReference type="PANTHER" id="PTHR20933:SF4">
    <property type="entry name" value="F-BOX INVOLVED IN POLYQ PATHOGENESIS, ISOFORM A"/>
    <property type="match status" value="1"/>
</dbReference>
<reference evidence="2" key="1">
    <citation type="submission" date="2021-01" db="UniProtKB">
        <authorList>
            <consortium name="EnsemblMetazoa"/>
        </authorList>
    </citation>
    <scope>IDENTIFICATION</scope>
</reference>
<dbReference type="EnsemblMetazoa" id="CLYHEMT022430.2">
    <property type="protein sequence ID" value="CLYHEMP022430.2"/>
    <property type="gene ID" value="CLYHEMG022430"/>
</dbReference>
<evidence type="ECO:0000259" key="1">
    <source>
        <dbReference type="PROSITE" id="PS50181"/>
    </source>
</evidence>
<keyword evidence="3" id="KW-1185">Reference proteome</keyword>
<dbReference type="InterPro" id="IPR001810">
    <property type="entry name" value="F-box_dom"/>
</dbReference>
<dbReference type="Pfam" id="PF12937">
    <property type="entry name" value="F-box-like"/>
    <property type="match status" value="1"/>
</dbReference>
<dbReference type="Gene3D" id="3.80.10.10">
    <property type="entry name" value="Ribonuclease Inhibitor"/>
    <property type="match status" value="1"/>
</dbReference>
<dbReference type="OrthoDB" id="3219396at2759"/>
<name>A0A7M5XGA2_9CNID</name>
<dbReference type="Proteomes" id="UP000594262">
    <property type="component" value="Unplaced"/>
</dbReference>
<sequence length="192" mass="22094">MAEGRDVDTVVKDIENVLESNAPEDQIEKEIRYIFAKKFSKEFSGLQSSSRDASNKSVANLDDLPDTVLLKIFSSFELPELCHVALVCKHWLWIVYDSELWRYVDLSKYKQINERHIVNLIQARLSPLLKSLDLSNREITPVIMNELSEHCQQLDTLVLQNCLMQDSQTDEISNLSTVPEKLVRLDDLKIST</sequence>
<protein>
    <recommendedName>
        <fullName evidence="1">F-box domain-containing protein</fullName>
    </recommendedName>
</protein>
<evidence type="ECO:0000313" key="3">
    <source>
        <dbReference type="Proteomes" id="UP000594262"/>
    </source>
</evidence>
<dbReference type="AlphaFoldDB" id="A0A7M5XGA2"/>
<dbReference type="PROSITE" id="PS50181">
    <property type="entry name" value="FBOX"/>
    <property type="match status" value="1"/>
</dbReference>
<dbReference type="InterPro" id="IPR036047">
    <property type="entry name" value="F-box-like_dom_sf"/>
</dbReference>
<dbReference type="SUPFAM" id="SSF52047">
    <property type="entry name" value="RNI-like"/>
    <property type="match status" value="1"/>
</dbReference>
<dbReference type="SUPFAM" id="SSF81383">
    <property type="entry name" value="F-box domain"/>
    <property type="match status" value="1"/>
</dbReference>
<dbReference type="GO" id="GO:0031398">
    <property type="term" value="P:positive regulation of protein ubiquitination"/>
    <property type="evidence" value="ECO:0007669"/>
    <property type="project" value="TreeGrafter"/>
</dbReference>
<accession>A0A7M5XGA2</accession>
<dbReference type="PANTHER" id="PTHR20933">
    <property type="entry name" value="F-BOX ONLY PROTEIN 33"/>
    <property type="match status" value="1"/>
</dbReference>
<dbReference type="InterPro" id="IPR032675">
    <property type="entry name" value="LRR_dom_sf"/>
</dbReference>
<proteinExistence type="predicted"/>
<evidence type="ECO:0000313" key="2">
    <source>
        <dbReference type="EnsemblMetazoa" id="CLYHEMP022430.2"/>
    </source>
</evidence>
<dbReference type="SMART" id="SM00256">
    <property type="entry name" value="FBOX"/>
    <property type="match status" value="1"/>
</dbReference>
<feature type="domain" description="F-box" evidence="1">
    <location>
        <begin position="58"/>
        <end position="104"/>
    </location>
</feature>